<reference evidence="2" key="1">
    <citation type="submission" date="2023-06" db="EMBL/GenBank/DDBJ databases">
        <title>Genomic of Parafulvivirga corallium.</title>
        <authorList>
            <person name="Wang G."/>
        </authorList>
    </citation>
    <scope>NUCLEOTIDE SEQUENCE</scope>
    <source>
        <strain evidence="2">BMA10</strain>
    </source>
</reference>
<feature type="domain" description="N-acetyltransferase" evidence="1">
    <location>
        <begin position="4"/>
        <end position="157"/>
    </location>
</feature>
<comment type="caution">
    <text evidence="2">The sequence shown here is derived from an EMBL/GenBank/DDBJ whole genome shotgun (WGS) entry which is preliminary data.</text>
</comment>
<accession>A0ABT8KX64</accession>
<dbReference type="InterPro" id="IPR016181">
    <property type="entry name" value="Acyl_CoA_acyltransferase"/>
</dbReference>
<dbReference type="Gene3D" id="3.40.630.30">
    <property type="match status" value="1"/>
</dbReference>
<dbReference type="EMBL" id="JAUJEA010000018">
    <property type="protein sequence ID" value="MDN5205387.1"/>
    <property type="molecule type" value="Genomic_DNA"/>
</dbReference>
<proteinExistence type="predicted"/>
<dbReference type="Proteomes" id="UP001172082">
    <property type="component" value="Unassembled WGS sequence"/>
</dbReference>
<evidence type="ECO:0000313" key="3">
    <source>
        <dbReference type="Proteomes" id="UP001172082"/>
    </source>
</evidence>
<gene>
    <name evidence="2" type="ORF">QQ008_28640</name>
</gene>
<sequence length="339" mass="40179">MISPEIVNYSEHYEAQHVDFATKMWPHKIRRRVPEYIRWKFKAADSGEVDNFFLAIDQGMVVGQVGLVHELFKIGDDLYNTYWIVDFKIHPERSGEEIAPRLFKKAIEGKDIVMVNDPDEDGLNLMKKIGFREIEGPKKMLFPINFHKVLAMKLSARKRFIIPLLSFFVEPFYYLQTFKIQSYKPKKVEQVNWKTLVPDIQILQKDLELPHSVHNEDFLNWRCSTFKDFNKEPKAIKTENGSFAIYIQTSNSLYVYEWFAHDKQDTLELYSYMLKEAKLLGLTTISTVSNFHHQEHNLKYLGFIAMRKTLSTQLYYPPDHRLSKYPKFYYTLYDADENI</sequence>
<organism evidence="2 3">
    <name type="scientific">Splendidivirga corallicola</name>
    <dbReference type="NCBI Taxonomy" id="3051826"/>
    <lineage>
        <taxon>Bacteria</taxon>
        <taxon>Pseudomonadati</taxon>
        <taxon>Bacteroidota</taxon>
        <taxon>Cytophagia</taxon>
        <taxon>Cytophagales</taxon>
        <taxon>Splendidivirgaceae</taxon>
        <taxon>Splendidivirga</taxon>
    </lineage>
</organism>
<evidence type="ECO:0000313" key="2">
    <source>
        <dbReference type="EMBL" id="MDN5205387.1"/>
    </source>
</evidence>
<keyword evidence="3" id="KW-1185">Reference proteome</keyword>
<protein>
    <recommendedName>
        <fullName evidence="1">N-acetyltransferase domain-containing protein</fullName>
    </recommendedName>
</protein>
<dbReference type="InterPro" id="IPR000182">
    <property type="entry name" value="GNAT_dom"/>
</dbReference>
<name>A0ABT8KX64_9BACT</name>
<dbReference type="PROSITE" id="PS51186">
    <property type="entry name" value="GNAT"/>
    <property type="match status" value="1"/>
</dbReference>
<dbReference type="CDD" id="cd04301">
    <property type="entry name" value="NAT_SF"/>
    <property type="match status" value="1"/>
</dbReference>
<evidence type="ECO:0000259" key="1">
    <source>
        <dbReference type="PROSITE" id="PS51186"/>
    </source>
</evidence>
<dbReference type="SUPFAM" id="SSF55729">
    <property type="entry name" value="Acyl-CoA N-acyltransferases (Nat)"/>
    <property type="match status" value="1"/>
</dbReference>